<feature type="transmembrane region" description="Helical" evidence="2">
    <location>
        <begin position="143"/>
        <end position="164"/>
    </location>
</feature>
<dbReference type="RefSeq" id="XP_031007004.1">
    <property type="nucleotide sequence ID" value="XM_031148278.1"/>
</dbReference>
<evidence type="ECO:0000256" key="1">
    <source>
        <dbReference type="SAM" id="MobiDB-lite"/>
    </source>
</evidence>
<gene>
    <name evidence="3" type="ORF">LHYA1_G003306</name>
</gene>
<feature type="compositionally biased region" description="Basic and acidic residues" evidence="1">
    <location>
        <begin position="69"/>
        <end position="79"/>
    </location>
</feature>
<keyword evidence="2" id="KW-0812">Transmembrane</keyword>
<sequence length="208" mass="22631">MACRTVFSLTTNIGRHELLNICYKPVIFLSMSSILSFGMPSSKKEKHYANSRARRHSGDVVISQSKKSKKEEKKEKDADTESISSSTASSAADTVVVPPPPEPKKCPLRFIMAGMLQTEQESDGKKLGGCPLRRVQLWHTIPLCLLAAVNLLLIIFALLGLAGYRIGAGICGWVTEMQSKSASKPPAAQSLIDIDDVSEVVGENTEKK</sequence>
<dbReference type="OrthoDB" id="3560987at2759"/>
<keyword evidence="2" id="KW-1133">Transmembrane helix</keyword>
<dbReference type="Proteomes" id="UP000431533">
    <property type="component" value="Unassembled WGS sequence"/>
</dbReference>
<proteinExistence type="predicted"/>
<keyword evidence="4" id="KW-1185">Reference proteome</keyword>
<dbReference type="AlphaFoldDB" id="A0A8H8R550"/>
<feature type="compositionally biased region" description="Low complexity" evidence="1">
    <location>
        <begin position="81"/>
        <end position="96"/>
    </location>
</feature>
<protein>
    <submittedName>
        <fullName evidence="3">Uncharacterized protein</fullName>
    </submittedName>
</protein>
<name>A0A8H8R550_9HELO</name>
<dbReference type="GeneID" id="41983504"/>
<evidence type="ECO:0000256" key="2">
    <source>
        <dbReference type="SAM" id="Phobius"/>
    </source>
</evidence>
<comment type="caution">
    <text evidence="3">The sequence shown here is derived from an EMBL/GenBank/DDBJ whole genome shotgun (WGS) entry which is preliminary data.</text>
</comment>
<dbReference type="EMBL" id="QGMH01000035">
    <property type="protein sequence ID" value="TVY28216.1"/>
    <property type="molecule type" value="Genomic_DNA"/>
</dbReference>
<keyword evidence="2" id="KW-0472">Membrane</keyword>
<accession>A0A8H8R550</accession>
<evidence type="ECO:0000313" key="3">
    <source>
        <dbReference type="EMBL" id="TVY28216.1"/>
    </source>
</evidence>
<organism evidence="3 4">
    <name type="scientific">Lachnellula hyalina</name>
    <dbReference type="NCBI Taxonomy" id="1316788"/>
    <lineage>
        <taxon>Eukaryota</taxon>
        <taxon>Fungi</taxon>
        <taxon>Dikarya</taxon>
        <taxon>Ascomycota</taxon>
        <taxon>Pezizomycotina</taxon>
        <taxon>Leotiomycetes</taxon>
        <taxon>Helotiales</taxon>
        <taxon>Lachnaceae</taxon>
        <taxon>Lachnellula</taxon>
    </lineage>
</organism>
<evidence type="ECO:0000313" key="4">
    <source>
        <dbReference type="Proteomes" id="UP000431533"/>
    </source>
</evidence>
<reference evidence="3 4" key="1">
    <citation type="submission" date="2018-05" db="EMBL/GenBank/DDBJ databases">
        <title>Genome sequencing and assembly of the regulated plant pathogen Lachnellula willkommii and related sister species for the development of diagnostic species identification markers.</title>
        <authorList>
            <person name="Giroux E."/>
            <person name="Bilodeau G."/>
        </authorList>
    </citation>
    <scope>NUCLEOTIDE SEQUENCE [LARGE SCALE GENOMIC DNA]</scope>
    <source>
        <strain evidence="3 4">CBS 185.66</strain>
    </source>
</reference>
<feature type="region of interest" description="Disordered" evidence="1">
    <location>
        <begin position="46"/>
        <end position="101"/>
    </location>
</feature>